<evidence type="ECO:0000256" key="1">
    <source>
        <dbReference type="ARBA" id="ARBA00012787"/>
    </source>
</evidence>
<feature type="domain" description="Pseudouridine synthase II N-terminal" evidence="4">
    <location>
        <begin position="25"/>
        <end position="180"/>
    </location>
</feature>
<dbReference type="GO" id="GO:0006400">
    <property type="term" value="P:tRNA modification"/>
    <property type="evidence" value="ECO:0007669"/>
    <property type="project" value="TreeGrafter"/>
</dbReference>
<dbReference type="CDD" id="cd02573">
    <property type="entry name" value="PseudoU_synth_EcTruB"/>
    <property type="match status" value="1"/>
</dbReference>
<gene>
    <name evidence="6" type="ORF">UFOPK3772_00941</name>
</gene>
<dbReference type="HAMAP" id="MF_01080">
    <property type="entry name" value="TruB_bact"/>
    <property type="match status" value="1"/>
</dbReference>
<dbReference type="InterPro" id="IPR002501">
    <property type="entry name" value="PsdUridine_synth_N"/>
</dbReference>
<dbReference type="InterPro" id="IPR020103">
    <property type="entry name" value="PsdUridine_synth_cat_dom_sf"/>
</dbReference>
<evidence type="ECO:0000259" key="5">
    <source>
        <dbReference type="Pfam" id="PF16198"/>
    </source>
</evidence>
<name>A0A6J7JEV1_9ZZZZ</name>
<reference evidence="6" key="1">
    <citation type="submission" date="2020-05" db="EMBL/GenBank/DDBJ databases">
        <authorList>
            <person name="Chiriac C."/>
            <person name="Salcher M."/>
            <person name="Ghai R."/>
            <person name="Kavagutti S V."/>
        </authorList>
    </citation>
    <scope>NUCLEOTIDE SEQUENCE</scope>
</reference>
<dbReference type="GO" id="GO:0160148">
    <property type="term" value="F:tRNA pseudouridine(55) synthase activity"/>
    <property type="evidence" value="ECO:0007669"/>
    <property type="project" value="UniProtKB-EC"/>
</dbReference>
<dbReference type="Pfam" id="PF01509">
    <property type="entry name" value="TruB_N"/>
    <property type="match status" value="1"/>
</dbReference>
<dbReference type="GO" id="GO:1990481">
    <property type="term" value="P:mRNA pseudouridine synthesis"/>
    <property type="evidence" value="ECO:0007669"/>
    <property type="project" value="TreeGrafter"/>
</dbReference>
<sequence length="303" mass="31923">MIPAGLLLIDKPSGITSHGVVSVVRRTLHTRKVGHAGTLDPMATGVLVLGVERATRVLGYLALSDKEYLATIRLGAATVTDDVEGDVLSTADPAVLRSISDEAIAAEVTVLTGEIDQVPSAVSAIKVDGKRAHALVRAGEDVVLKSRRVTVGGFEVRAIRRGLDFIDLDVVVNCSTGTYVRALARDLGAALQVGGHLTALRRSRVGTWSQDEAVSLQSFVDSADPAGHLVGLDAVAARAFRTREVTNAEAEFIRTGRIIPWAEPSGAGPLPAEPVALVTDRGRLMALAQRRGADAKYLAVFAQ</sequence>
<evidence type="ECO:0000259" key="4">
    <source>
        <dbReference type="Pfam" id="PF01509"/>
    </source>
</evidence>
<dbReference type="SUPFAM" id="SSF55120">
    <property type="entry name" value="Pseudouridine synthase"/>
    <property type="match status" value="1"/>
</dbReference>
<keyword evidence="2" id="KW-0819">tRNA processing</keyword>
<dbReference type="Gene3D" id="2.30.130.10">
    <property type="entry name" value="PUA domain"/>
    <property type="match status" value="1"/>
</dbReference>
<evidence type="ECO:0000256" key="3">
    <source>
        <dbReference type="ARBA" id="ARBA00023235"/>
    </source>
</evidence>
<keyword evidence="3" id="KW-0413">Isomerase</keyword>
<dbReference type="Pfam" id="PF16198">
    <property type="entry name" value="TruB_C_2"/>
    <property type="match status" value="1"/>
</dbReference>
<dbReference type="EC" id="5.4.99.25" evidence="1"/>
<evidence type="ECO:0000313" key="6">
    <source>
        <dbReference type="EMBL" id="CAB4941277.1"/>
    </source>
</evidence>
<dbReference type="NCBIfam" id="TIGR00431">
    <property type="entry name" value="TruB"/>
    <property type="match status" value="1"/>
</dbReference>
<protein>
    <recommendedName>
        <fullName evidence="1">tRNA pseudouridine(55) synthase</fullName>
        <ecNumber evidence="1">5.4.99.25</ecNumber>
    </recommendedName>
</protein>
<dbReference type="EMBL" id="CAFBNE010000021">
    <property type="protein sequence ID" value="CAB4941277.1"/>
    <property type="molecule type" value="Genomic_DNA"/>
</dbReference>
<dbReference type="AlphaFoldDB" id="A0A6J7JEV1"/>
<dbReference type="PANTHER" id="PTHR13767">
    <property type="entry name" value="TRNA-PSEUDOURIDINE SYNTHASE"/>
    <property type="match status" value="1"/>
</dbReference>
<dbReference type="GO" id="GO:0003723">
    <property type="term" value="F:RNA binding"/>
    <property type="evidence" value="ECO:0007669"/>
    <property type="project" value="InterPro"/>
</dbReference>
<evidence type="ECO:0000256" key="2">
    <source>
        <dbReference type="ARBA" id="ARBA00022694"/>
    </source>
</evidence>
<dbReference type="InterPro" id="IPR036974">
    <property type="entry name" value="PUA_sf"/>
</dbReference>
<accession>A0A6J7JEV1</accession>
<feature type="domain" description="tRNA pseudouridylate synthase B C-terminal" evidence="5">
    <location>
        <begin position="181"/>
        <end position="221"/>
    </location>
</feature>
<dbReference type="Gene3D" id="3.30.2350.10">
    <property type="entry name" value="Pseudouridine synthase"/>
    <property type="match status" value="1"/>
</dbReference>
<proteinExistence type="inferred from homology"/>
<dbReference type="InterPro" id="IPR032819">
    <property type="entry name" value="TruB_C"/>
</dbReference>
<dbReference type="PANTHER" id="PTHR13767:SF2">
    <property type="entry name" value="PSEUDOURIDYLATE SYNTHASE TRUB1"/>
    <property type="match status" value="1"/>
</dbReference>
<organism evidence="6">
    <name type="scientific">freshwater metagenome</name>
    <dbReference type="NCBI Taxonomy" id="449393"/>
    <lineage>
        <taxon>unclassified sequences</taxon>
        <taxon>metagenomes</taxon>
        <taxon>ecological metagenomes</taxon>
    </lineage>
</organism>
<dbReference type="InterPro" id="IPR014780">
    <property type="entry name" value="tRNA_psdUridine_synth_TruB"/>
</dbReference>